<evidence type="ECO:0000313" key="2">
    <source>
        <dbReference type="Proteomes" id="UP000438429"/>
    </source>
</evidence>
<organism evidence="1 2">
    <name type="scientific">Scophthalmus maximus</name>
    <name type="common">Turbot</name>
    <name type="synonym">Psetta maxima</name>
    <dbReference type="NCBI Taxonomy" id="52904"/>
    <lineage>
        <taxon>Eukaryota</taxon>
        <taxon>Metazoa</taxon>
        <taxon>Chordata</taxon>
        <taxon>Craniata</taxon>
        <taxon>Vertebrata</taxon>
        <taxon>Euteleostomi</taxon>
        <taxon>Actinopterygii</taxon>
        <taxon>Neopterygii</taxon>
        <taxon>Teleostei</taxon>
        <taxon>Neoteleostei</taxon>
        <taxon>Acanthomorphata</taxon>
        <taxon>Carangaria</taxon>
        <taxon>Pleuronectiformes</taxon>
        <taxon>Pleuronectoidei</taxon>
        <taxon>Scophthalmidae</taxon>
        <taxon>Scophthalmus</taxon>
    </lineage>
</organism>
<dbReference type="Proteomes" id="UP000438429">
    <property type="component" value="Unassembled WGS sequence"/>
</dbReference>
<protein>
    <submittedName>
        <fullName evidence="1">Uncharacterized protein</fullName>
    </submittedName>
</protein>
<comment type="caution">
    <text evidence="1">The sequence shown here is derived from an EMBL/GenBank/DDBJ whole genome shotgun (WGS) entry which is preliminary data.</text>
</comment>
<reference evidence="1 2" key="1">
    <citation type="submission" date="2019-06" db="EMBL/GenBank/DDBJ databases">
        <title>Draft genomes of female and male turbot (Scophthalmus maximus).</title>
        <authorList>
            <person name="Xu H."/>
            <person name="Xu X.-W."/>
            <person name="Shao C."/>
            <person name="Chen S."/>
        </authorList>
    </citation>
    <scope>NUCLEOTIDE SEQUENCE [LARGE SCALE GENOMIC DNA]</scope>
    <source>
        <strain evidence="1">Ysfricsl-2016a</strain>
        <tissue evidence="1">Blood</tissue>
    </source>
</reference>
<dbReference type="EMBL" id="VEVO01000007">
    <property type="protein sequence ID" value="KAF0040024.1"/>
    <property type="molecule type" value="Genomic_DNA"/>
</dbReference>
<sequence>MLQMTDSSCTPLHQVSSLVTDDKVELNCTERGENPESLHEVLNPVRFSLQDASSLSHLLRCRKCIKDEEGAVLLVVKQQAAGAATAAAAGQRLVSETLA</sequence>
<dbReference type="AlphaFoldDB" id="A0A6A4TA40"/>
<evidence type="ECO:0000313" key="1">
    <source>
        <dbReference type="EMBL" id="KAF0040024.1"/>
    </source>
</evidence>
<name>A0A6A4TA40_SCOMX</name>
<gene>
    <name evidence="1" type="ORF">F2P81_008259</name>
</gene>
<accession>A0A6A4TA40</accession>
<proteinExistence type="predicted"/>